<dbReference type="EMBL" id="JTDY01010230">
    <property type="protein sequence ID" value="KOB59708.1"/>
    <property type="molecule type" value="Genomic_DNA"/>
</dbReference>
<feature type="compositionally biased region" description="Polar residues" evidence="5">
    <location>
        <begin position="311"/>
        <end position="325"/>
    </location>
</feature>
<evidence type="ECO:0000313" key="8">
    <source>
        <dbReference type="EMBL" id="KOB59708.1"/>
    </source>
</evidence>
<dbReference type="Proteomes" id="UP000037510">
    <property type="component" value="Unassembled WGS sequence"/>
</dbReference>
<dbReference type="PROSITE" id="PS51253">
    <property type="entry name" value="HTH_CENPB"/>
    <property type="match status" value="1"/>
</dbReference>
<dbReference type="PROSITE" id="PS50960">
    <property type="entry name" value="HTH_PSQ"/>
    <property type="match status" value="1"/>
</dbReference>
<evidence type="ECO:0000256" key="5">
    <source>
        <dbReference type="SAM" id="MobiDB-lite"/>
    </source>
</evidence>
<evidence type="ECO:0000259" key="7">
    <source>
        <dbReference type="PROSITE" id="PS51253"/>
    </source>
</evidence>
<dbReference type="Gene3D" id="1.10.10.60">
    <property type="entry name" value="Homeodomain-like"/>
    <property type="match status" value="1"/>
</dbReference>
<evidence type="ECO:0000256" key="3">
    <source>
        <dbReference type="ARBA" id="ARBA00023242"/>
    </source>
</evidence>
<feature type="non-terminal residue" evidence="8">
    <location>
        <position position="1"/>
    </location>
</feature>
<dbReference type="GO" id="GO:0005634">
    <property type="term" value="C:nucleus"/>
    <property type="evidence" value="ECO:0007669"/>
    <property type="project" value="UniProtKB-SubCell"/>
</dbReference>
<feature type="region of interest" description="Disordered" evidence="5">
    <location>
        <begin position="311"/>
        <end position="342"/>
    </location>
</feature>
<evidence type="ECO:0000313" key="9">
    <source>
        <dbReference type="Proteomes" id="UP000037510"/>
    </source>
</evidence>
<keyword evidence="9" id="KW-1185">Reference proteome</keyword>
<keyword evidence="3 4" id="KW-0539">Nucleus</keyword>
<feature type="compositionally biased region" description="Basic residues" evidence="5">
    <location>
        <begin position="514"/>
        <end position="524"/>
    </location>
</feature>
<evidence type="ECO:0000259" key="6">
    <source>
        <dbReference type="PROSITE" id="PS50960"/>
    </source>
</evidence>
<reference evidence="8 9" key="1">
    <citation type="journal article" date="2015" name="Genome Biol. Evol.">
        <title>The genome of winter moth (Operophtera brumata) provides a genomic perspective on sexual dimorphism and phenology.</title>
        <authorList>
            <person name="Derks M.F."/>
            <person name="Smit S."/>
            <person name="Salis L."/>
            <person name="Schijlen E."/>
            <person name="Bossers A."/>
            <person name="Mateman C."/>
            <person name="Pijl A.S."/>
            <person name="de Ridder D."/>
            <person name="Groenen M.A."/>
            <person name="Visser M.E."/>
            <person name="Megens H.J."/>
        </authorList>
    </citation>
    <scope>NUCLEOTIDE SEQUENCE [LARGE SCALE GENOMIC DNA]</scope>
    <source>
        <strain evidence="8">WM2013NL</strain>
        <tissue evidence="8">Head and thorax</tissue>
    </source>
</reference>
<feature type="DNA-binding region" description="H-T-H motif" evidence="4">
    <location>
        <begin position="25"/>
        <end position="45"/>
    </location>
</feature>
<proteinExistence type="predicted"/>
<protein>
    <submittedName>
        <fullName evidence="8">19.5g1 protein</fullName>
    </submittedName>
</protein>
<dbReference type="STRING" id="104452.A0A0L7K8J9"/>
<name>A0A0L7K8J9_OPEBR</name>
<feature type="domain" description="HTH psq-type" evidence="6">
    <location>
        <begin position="1"/>
        <end position="49"/>
    </location>
</feature>
<organism evidence="8 9">
    <name type="scientific">Operophtera brumata</name>
    <name type="common">Winter moth</name>
    <name type="synonym">Phalaena brumata</name>
    <dbReference type="NCBI Taxonomy" id="104452"/>
    <lineage>
        <taxon>Eukaryota</taxon>
        <taxon>Metazoa</taxon>
        <taxon>Ecdysozoa</taxon>
        <taxon>Arthropoda</taxon>
        <taxon>Hexapoda</taxon>
        <taxon>Insecta</taxon>
        <taxon>Pterygota</taxon>
        <taxon>Neoptera</taxon>
        <taxon>Endopterygota</taxon>
        <taxon>Lepidoptera</taxon>
        <taxon>Glossata</taxon>
        <taxon>Ditrysia</taxon>
        <taxon>Geometroidea</taxon>
        <taxon>Geometridae</taxon>
        <taxon>Larentiinae</taxon>
        <taxon>Operophtera</taxon>
    </lineage>
</organism>
<feature type="domain" description="HTH CENPB-type" evidence="7">
    <location>
        <begin position="51"/>
        <end position="126"/>
    </location>
</feature>
<feature type="region of interest" description="Disordered" evidence="5">
    <location>
        <begin position="489"/>
        <end position="536"/>
    </location>
</feature>
<feature type="compositionally biased region" description="Basic and acidic residues" evidence="5">
    <location>
        <begin position="489"/>
        <end position="513"/>
    </location>
</feature>
<evidence type="ECO:0000256" key="1">
    <source>
        <dbReference type="ARBA" id="ARBA00004123"/>
    </source>
</evidence>
<dbReference type="Pfam" id="PF03221">
    <property type="entry name" value="HTH_Tnp_Tc5"/>
    <property type="match status" value="1"/>
</dbReference>
<feature type="non-terminal residue" evidence="8">
    <location>
        <position position="642"/>
    </location>
</feature>
<keyword evidence="2 4" id="KW-0238">DNA-binding</keyword>
<dbReference type="InterPro" id="IPR006600">
    <property type="entry name" value="HTH_CenpB_DNA-bd_dom"/>
</dbReference>
<dbReference type="SUPFAM" id="SSF46689">
    <property type="entry name" value="Homeodomain-like"/>
    <property type="match status" value="1"/>
</dbReference>
<dbReference type="AlphaFoldDB" id="A0A0L7K8J9"/>
<evidence type="ECO:0000256" key="2">
    <source>
        <dbReference type="ARBA" id="ARBA00023125"/>
    </source>
</evidence>
<gene>
    <name evidence="8" type="ORF">OBRU01_25269</name>
</gene>
<dbReference type="GO" id="GO:0003677">
    <property type="term" value="F:DNA binding"/>
    <property type="evidence" value="ECO:0007669"/>
    <property type="project" value="UniProtKB-UniRule"/>
</dbReference>
<evidence type="ECO:0000256" key="4">
    <source>
        <dbReference type="PROSITE-ProRule" id="PRU00320"/>
    </source>
</evidence>
<comment type="subcellular location">
    <subcellularLocation>
        <location evidence="1 4">Nucleus</location>
    </subcellularLocation>
</comment>
<dbReference type="InterPro" id="IPR007889">
    <property type="entry name" value="HTH_Psq"/>
</dbReference>
<dbReference type="InterPro" id="IPR009057">
    <property type="entry name" value="Homeodomain-like_sf"/>
</dbReference>
<sequence>MAPKKDYTPSQMSQAVQAVTNGEKVAIAAKRFGVPRITLYNKITGKSPLECPMGPGTYLTQHEENILEKWLLDMADRHMPVTKEELLDSVQRIITDKKQETPFVANRPGKKWYALFFKRHPDIVSRTAQNLTTARHNVTEEDIHNWFKEVNQYIENNDLSSVLKQPERVFNTDESAFFLSPKPGKVLAKRGEKHVYCSSVLKTALEAITNETIKNGFRGAGLYPFGPEYVDMTKIKYQNRSQNNDKSINEKKELLIKLEGEITTTFNTEKLKLFNELFYKNRNELNDGLPEEDTSLFVLWAAVKSKVGSSTTLDDISPETVSHEPSIQEPIDPGNVSEKSPYRTISPQVMDKEKTSREIEEIENILPAQEETLAIQEPILSENLPDKSHYCSILPPNMSKESTPAVFKSAKPSTSRQEDEILPIEEKTPVKELQGMIIPSPFKRCLYWPEDIESKKGKKRKLKEKLPSTITSRAWRQYSAKKYTEKQCKLQEKEKRAQEREEKRQLKEKLNKDKQKKLGKKQIRKGFNSTSSDDTDTEIKYAESDDTYCSEIEDSSVIEISKQTTKSRKQKGNFGKKLMTQKCTGKIVSGSYVIIKYEGEFFPGIVENTDESCFEISTMTFSTGNTFRWPERIDKIWYRKRM</sequence>
<comment type="caution">
    <text evidence="8">The sequence shown here is derived from an EMBL/GenBank/DDBJ whole genome shotgun (WGS) entry which is preliminary data.</text>
</comment>
<accession>A0A0L7K8J9</accession>